<dbReference type="AlphaFoldDB" id="A0A517NCD7"/>
<dbReference type="SUPFAM" id="SSF49899">
    <property type="entry name" value="Concanavalin A-like lectins/glucanases"/>
    <property type="match status" value="1"/>
</dbReference>
<keyword evidence="2 4" id="KW-0378">Hydrolase</keyword>
<keyword evidence="8" id="KW-1185">Reference proteome</keyword>
<dbReference type="Proteomes" id="UP000318538">
    <property type="component" value="Chromosome"/>
</dbReference>
<dbReference type="Gene3D" id="2.60.120.560">
    <property type="entry name" value="Exo-inulinase, domain 1"/>
    <property type="match status" value="1"/>
</dbReference>
<dbReference type="InterPro" id="IPR013148">
    <property type="entry name" value="Glyco_hydro_32_N"/>
</dbReference>
<dbReference type="PANTHER" id="PTHR42800:SF1">
    <property type="entry name" value="EXOINULINASE INUD (AFU_ORTHOLOGUE AFUA_5G00480)"/>
    <property type="match status" value="1"/>
</dbReference>
<dbReference type="InterPro" id="IPR001362">
    <property type="entry name" value="Glyco_hydro_32"/>
</dbReference>
<sequence length="677" mass="75707">MNQFLCVLFYGGMSILVQHALITPPMADDLLFPNSDFEQGTLDGWTAEGKAFAIQPTHGDNSKIRNRETSNLQGEWWIGGYERNDGKTGHPGAIAGDQLTGTLTSQSFTIQQPFLAFRIGGGSLPGQTGVRLLCDDRQIEMTSGVDSETMSNFSYDVTSLVGKSARLQIFDTATGGWGHINVDDFRGRDTPVPEMSNEFSLAGDLSASGYPDVAYDQPLRPQFHFLSRKNWLNDPNGMVFDGQKYHLFFQHNPDSPKWGNMTWGHATSSDMVHWNQHDHALLPYRVDRQMGTIFSGTAVVDHNNSLGKQVGDTKTMVAFYTFATQPLFYQAMAYSTDLGVTWTYWNEGRAVVPNQGFDKGERDPKVFWHEPSQRWVMALWVQQNPGRVRWFTSQNLVDWEFASDLMRDWAFECMDVVFLPVDGDAKNVKCVIYDASFDYEIGQFDGKEFHSETDALKTSQGNFYAAQSFNQAPNGRVVQMGWMRGGPNSADVYGLPHNQQMAFPCDLTLRTTDSGIRLFVWPIPEISSLVRKKHTYSNISLPPGTNAIADLSDLDLIDLEVTFTPGSAKQVVFDLPRVSVRYDVQKQTLNHDGVDDQGNPIPKTTIDKVALRDGKVSLRLLVDRLTLEAFSSDGESFAAHYIDPKNEAPIVSIHAIGGQATIESLEVRELESAWHDK</sequence>
<comment type="similarity">
    <text evidence="1 4">Belongs to the glycosyl hydrolase 32 family.</text>
</comment>
<dbReference type="InterPro" id="IPR023296">
    <property type="entry name" value="Glyco_hydro_beta-prop_sf"/>
</dbReference>
<dbReference type="Pfam" id="PF00251">
    <property type="entry name" value="Glyco_hydro_32N"/>
    <property type="match status" value="1"/>
</dbReference>
<dbReference type="OrthoDB" id="9759709at2"/>
<feature type="domain" description="Glycosyl hydrolase family 32 N-terminal" evidence="5">
    <location>
        <begin position="224"/>
        <end position="522"/>
    </location>
</feature>
<dbReference type="InterPro" id="IPR013320">
    <property type="entry name" value="ConA-like_dom_sf"/>
</dbReference>
<dbReference type="EMBL" id="CP036525">
    <property type="protein sequence ID" value="QDT04708.1"/>
    <property type="molecule type" value="Genomic_DNA"/>
</dbReference>
<dbReference type="PANTHER" id="PTHR42800">
    <property type="entry name" value="EXOINULINASE INUD (AFU_ORTHOLOGUE AFUA_5G00480)"/>
    <property type="match status" value="1"/>
</dbReference>
<dbReference type="SMART" id="SM00640">
    <property type="entry name" value="Glyco_32"/>
    <property type="match status" value="1"/>
</dbReference>
<feature type="domain" description="Glycosyl hydrolase family 32 C-terminal" evidence="6">
    <location>
        <begin position="526"/>
        <end position="668"/>
    </location>
</feature>
<accession>A0A517NCD7</accession>
<evidence type="ECO:0000313" key="7">
    <source>
        <dbReference type="EMBL" id="QDT04708.1"/>
    </source>
</evidence>
<evidence type="ECO:0000259" key="5">
    <source>
        <dbReference type="Pfam" id="PF00251"/>
    </source>
</evidence>
<dbReference type="GO" id="GO:0005987">
    <property type="term" value="P:sucrose catabolic process"/>
    <property type="evidence" value="ECO:0007669"/>
    <property type="project" value="TreeGrafter"/>
</dbReference>
<dbReference type="GO" id="GO:0051669">
    <property type="term" value="F:fructan beta-fructosidase activity"/>
    <property type="evidence" value="ECO:0007669"/>
    <property type="project" value="UniProtKB-EC"/>
</dbReference>
<dbReference type="RefSeq" id="WP_145170468.1">
    <property type="nucleotide sequence ID" value="NZ_CP036525.1"/>
</dbReference>
<evidence type="ECO:0000313" key="8">
    <source>
        <dbReference type="Proteomes" id="UP000318538"/>
    </source>
</evidence>
<evidence type="ECO:0000259" key="6">
    <source>
        <dbReference type="Pfam" id="PF08244"/>
    </source>
</evidence>
<evidence type="ECO:0000256" key="1">
    <source>
        <dbReference type="ARBA" id="ARBA00009902"/>
    </source>
</evidence>
<proteinExistence type="inferred from homology"/>
<reference evidence="7 8" key="1">
    <citation type="submission" date="2019-02" db="EMBL/GenBank/DDBJ databases">
        <title>Deep-cultivation of Planctomycetes and their phenomic and genomic characterization uncovers novel biology.</title>
        <authorList>
            <person name="Wiegand S."/>
            <person name="Jogler M."/>
            <person name="Boedeker C."/>
            <person name="Pinto D."/>
            <person name="Vollmers J."/>
            <person name="Rivas-Marin E."/>
            <person name="Kohn T."/>
            <person name="Peeters S.H."/>
            <person name="Heuer A."/>
            <person name="Rast P."/>
            <person name="Oberbeckmann S."/>
            <person name="Bunk B."/>
            <person name="Jeske O."/>
            <person name="Meyerdierks A."/>
            <person name="Storesund J.E."/>
            <person name="Kallscheuer N."/>
            <person name="Luecker S."/>
            <person name="Lage O.M."/>
            <person name="Pohl T."/>
            <person name="Merkel B.J."/>
            <person name="Hornburger P."/>
            <person name="Mueller R.-W."/>
            <person name="Bruemmer F."/>
            <person name="Labrenz M."/>
            <person name="Spormann A.M."/>
            <person name="Op den Camp H."/>
            <person name="Overmann J."/>
            <person name="Amann R."/>
            <person name="Jetten M.S.M."/>
            <person name="Mascher T."/>
            <person name="Medema M.H."/>
            <person name="Devos D.P."/>
            <person name="Kaster A.-K."/>
            <person name="Ovreas L."/>
            <person name="Rohde M."/>
            <person name="Galperin M.Y."/>
            <person name="Jogler C."/>
        </authorList>
    </citation>
    <scope>NUCLEOTIDE SEQUENCE [LARGE SCALE GENOMIC DNA]</scope>
    <source>
        <strain evidence="7 8">K22_7</strain>
    </source>
</reference>
<dbReference type="InterPro" id="IPR013189">
    <property type="entry name" value="Glyco_hydro_32_C"/>
</dbReference>
<evidence type="ECO:0000256" key="3">
    <source>
        <dbReference type="ARBA" id="ARBA00023295"/>
    </source>
</evidence>
<dbReference type="CDD" id="cd18622">
    <property type="entry name" value="GH32_Inu-like"/>
    <property type="match status" value="1"/>
</dbReference>
<gene>
    <name evidence="7" type="primary">sacC</name>
    <name evidence="7" type="ORF">K227x_31020</name>
</gene>
<protein>
    <submittedName>
        <fullName evidence="7">Levanase</fullName>
        <ecNumber evidence="7">3.2.1.80</ecNumber>
    </submittedName>
</protein>
<keyword evidence="3 4" id="KW-0326">Glycosidase</keyword>
<evidence type="ECO:0000256" key="2">
    <source>
        <dbReference type="ARBA" id="ARBA00022801"/>
    </source>
</evidence>
<dbReference type="KEGG" id="rlc:K227x_31020"/>
<name>A0A517NCD7_9BACT</name>
<dbReference type="GO" id="GO:0005737">
    <property type="term" value="C:cytoplasm"/>
    <property type="evidence" value="ECO:0007669"/>
    <property type="project" value="TreeGrafter"/>
</dbReference>
<dbReference type="SUPFAM" id="SSF75005">
    <property type="entry name" value="Arabinanase/levansucrase/invertase"/>
    <property type="match status" value="1"/>
</dbReference>
<dbReference type="Gene3D" id="2.115.10.20">
    <property type="entry name" value="Glycosyl hydrolase domain, family 43"/>
    <property type="match status" value="1"/>
</dbReference>
<evidence type="ECO:0000256" key="4">
    <source>
        <dbReference type="RuleBase" id="RU362110"/>
    </source>
</evidence>
<organism evidence="7 8">
    <name type="scientific">Rubripirellula lacrimiformis</name>
    <dbReference type="NCBI Taxonomy" id="1930273"/>
    <lineage>
        <taxon>Bacteria</taxon>
        <taxon>Pseudomonadati</taxon>
        <taxon>Planctomycetota</taxon>
        <taxon>Planctomycetia</taxon>
        <taxon>Pirellulales</taxon>
        <taxon>Pirellulaceae</taxon>
        <taxon>Rubripirellula</taxon>
    </lineage>
</organism>
<dbReference type="GO" id="GO:0004575">
    <property type="term" value="F:sucrose alpha-glucosidase activity"/>
    <property type="evidence" value="ECO:0007669"/>
    <property type="project" value="TreeGrafter"/>
</dbReference>
<dbReference type="EC" id="3.2.1.80" evidence="7"/>
<dbReference type="Pfam" id="PF08244">
    <property type="entry name" value="Glyco_hydro_32C"/>
    <property type="match status" value="1"/>
</dbReference>